<gene>
    <name evidence="2" type="ORF">A3I31_01545</name>
</gene>
<sequence>MENQQVRDKRERSVGLRVVSVYLFSILISFFTASVVGSFYNYLFKVERLGASLLFPNFGSSLEGFIYSYVFLVSLFATLLIIESKKLFLTWFVGTIVLILLFFLGGGFKQLLFLLALSIAGFVVGLMTRFLLRKLRLASSKSY</sequence>
<protein>
    <submittedName>
        <fullName evidence="2">Uncharacterized protein</fullName>
    </submittedName>
</protein>
<feature type="transmembrane region" description="Helical" evidence="1">
    <location>
        <begin position="21"/>
        <end position="44"/>
    </location>
</feature>
<feature type="transmembrane region" description="Helical" evidence="1">
    <location>
        <begin position="64"/>
        <end position="82"/>
    </location>
</feature>
<accession>A0A1G1Z869</accession>
<feature type="transmembrane region" description="Helical" evidence="1">
    <location>
        <begin position="87"/>
        <end position="105"/>
    </location>
</feature>
<name>A0A1G1Z869_9BACT</name>
<proteinExistence type="predicted"/>
<keyword evidence="1" id="KW-1133">Transmembrane helix</keyword>
<evidence type="ECO:0000313" key="2">
    <source>
        <dbReference type="EMBL" id="OGY60842.1"/>
    </source>
</evidence>
<dbReference type="Proteomes" id="UP000178808">
    <property type="component" value="Unassembled WGS sequence"/>
</dbReference>
<comment type="caution">
    <text evidence="2">The sequence shown here is derived from an EMBL/GenBank/DDBJ whole genome shotgun (WGS) entry which is preliminary data.</text>
</comment>
<evidence type="ECO:0000313" key="3">
    <source>
        <dbReference type="Proteomes" id="UP000178808"/>
    </source>
</evidence>
<organism evidence="2 3">
    <name type="scientific">Candidatus Colwellbacteria bacterium RIFCSPLOWO2_02_FULL_44_20b</name>
    <dbReference type="NCBI Taxonomy" id="1797691"/>
    <lineage>
        <taxon>Bacteria</taxon>
        <taxon>Candidatus Colwelliibacteriota</taxon>
    </lineage>
</organism>
<dbReference type="AlphaFoldDB" id="A0A1G1Z869"/>
<keyword evidence="1" id="KW-0472">Membrane</keyword>
<feature type="transmembrane region" description="Helical" evidence="1">
    <location>
        <begin position="111"/>
        <end position="132"/>
    </location>
</feature>
<keyword evidence="1" id="KW-0812">Transmembrane</keyword>
<dbReference type="EMBL" id="MHIZ01000004">
    <property type="protein sequence ID" value="OGY60842.1"/>
    <property type="molecule type" value="Genomic_DNA"/>
</dbReference>
<evidence type="ECO:0000256" key="1">
    <source>
        <dbReference type="SAM" id="Phobius"/>
    </source>
</evidence>
<reference evidence="2 3" key="1">
    <citation type="journal article" date="2016" name="Nat. Commun.">
        <title>Thousands of microbial genomes shed light on interconnected biogeochemical processes in an aquifer system.</title>
        <authorList>
            <person name="Anantharaman K."/>
            <person name="Brown C.T."/>
            <person name="Hug L.A."/>
            <person name="Sharon I."/>
            <person name="Castelle C.J."/>
            <person name="Probst A.J."/>
            <person name="Thomas B.C."/>
            <person name="Singh A."/>
            <person name="Wilkins M.J."/>
            <person name="Karaoz U."/>
            <person name="Brodie E.L."/>
            <person name="Williams K.H."/>
            <person name="Hubbard S.S."/>
            <person name="Banfield J.F."/>
        </authorList>
    </citation>
    <scope>NUCLEOTIDE SEQUENCE [LARGE SCALE GENOMIC DNA]</scope>
</reference>